<protein>
    <submittedName>
        <fullName evidence="4">M20/M25/M40 family metallo-hydrolase</fullName>
    </submittedName>
</protein>
<dbReference type="Gene3D" id="3.40.630.10">
    <property type="entry name" value="Zn peptidases"/>
    <property type="match status" value="2"/>
</dbReference>
<keyword evidence="1" id="KW-0479">Metal-binding</keyword>
<dbReference type="GO" id="GO:0008777">
    <property type="term" value="F:acetylornithine deacetylase activity"/>
    <property type="evidence" value="ECO:0007669"/>
    <property type="project" value="TreeGrafter"/>
</dbReference>
<organism evidence="4 5">
    <name type="scientific">Candidatus Fimisoma avicola</name>
    <dbReference type="NCBI Taxonomy" id="2840826"/>
    <lineage>
        <taxon>Bacteria</taxon>
        <taxon>Bacillati</taxon>
        <taxon>Bacillota</taxon>
        <taxon>Clostridia</taxon>
        <taxon>Eubacteriales</taxon>
        <taxon>Candidatus Fimisoma</taxon>
    </lineage>
</organism>
<accession>A0A9D1I3M5</accession>
<keyword evidence="2" id="KW-0378">Hydrolase</keyword>
<dbReference type="SUPFAM" id="SSF53187">
    <property type="entry name" value="Zn-dependent exopeptidases"/>
    <property type="match status" value="1"/>
</dbReference>
<reference evidence="4" key="2">
    <citation type="journal article" date="2021" name="PeerJ">
        <title>Extensive microbial diversity within the chicken gut microbiome revealed by metagenomics and culture.</title>
        <authorList>
            <person name="Gilroy R."/>
            <person name="Ravi A."/>
            <person name="Getino M."/>
            <person name="Pursley I."/>
            <person name="Horton D.L."/>
            <person name="Alikhan N.F."/>
            <person name="Baker D."/>
            <person name="Gharbi K."/>
            <person name="Hall N."/>
            <person name="Watson M."/>
            <person name="Adriaenssens E.M."/>
            <person name="Foster-Nyarko E."/>
            <person name="Jarju S."/>
            <person name="Secka A."/>
            <person name="Antonio M."/>
            <person name="Oren A."/>
            <person name="Chaudhuri R.R."/>
            <person name="La Ragione R."/>
            <person name="Hildebrand F."/>
            <person name="Pallen M.J."/>
        </authorList>
    </citation>
    <scope>NUCLEOTIDE SEQUENCE</scope>
    <source>
        <strain evidence="4">11300</strain>
    </source>
</reference>
<dbReference type="EMBL" id="DVMO01000067">
    <property type="protein sequence ID" value="HIU27643.1"/>
    <property type="molecule type" value="Genomic_DNA"/>
</dbReference>
<evidence type="ECO:0000256" key="2">
    <source>
        <dbReference type="ARBA" id="ARBA00022801"/>
    </source>
</evidence>
<dbReference type="InterPro" id="IPR036264">
    <property type="entry name" value="Bact_exopeptidase_dim_dom"/>
</dbReference>
<evidence type="ECO:0000259" key="3">
    <source>
        <dbReference type="Pfam" id="PF07687"/>
    </source>
</evidence>
<sequence length="439" mass="49218">MRKKTDAYLEQKQEELLKDIRELVRIPSLHGDVQNCTAALEYVRRRAQDFGLKTSMTAEKDVCVIELGDGPETVGVLTHVDVVGIGDPQKWTYPPLDMTIDKGAIWGRGTADDKGPVMISLYVLRAIKELGIPLKKKICLIVGSCEEGIWTDMEHFKEQFPAPDHGFTPDGAFPIYNVEKGYADICLTFSEPEGCRITRLLAGDSRNTIPSRAVIQLKGGEEITYDGISAHSSAPESADNAIIKMCKDREKLYPFNFMKFIDRFLSDCHVPQLKLDDGTEFYNGEYAGKTTAAPTVISAENGVVTVNVNIRHRFGNTGESILARFREHEREYNFKARLIECQDPIMVSEKLPSLRLMQQVYESYGHKSEFCLAPGCTYAKALENFVCWGPFFPDDVDRVHMEDECLSIKTIMEAAKIYAAYLVLDGSESGPERPEQAES</sequence>
<dbReference type="PANTHER" id="PTHR43808:SF31">
    <property type="entry name" value="N-ACETYL-L-CITRULLINE DEACETYLASE"/>
    <property type="match status" value="1"/>
</dbReference>
<name>A0A9D1I3M5_9FIRM</name>
<dbReference type="AlphaFoldDB" id="A0A9D1I3M5"/>
<dbReference type="InterPro" id="IPR011650">
    <property type="entry name" value="Peptidase_M20_dimer"/>
</dbReference>
<comment type="caution">
    <text evidence="4">The sequence shown here is derived from an EMBL/GenBank/DDBJ whole genome shotgun (WGS) entry which is preliminary data.</text>
</comment>
<dbReference type="Pfam" id="PF07687">
    <property type="entry name" value="M20_dimer"/>
    <property type="match status" value="1"/>
</dbReference>
<proteinExistence type="predicted"/>
<dbReference type="Pfam" id="PF01546">
    <property type="entry name" value="Peptidase_M20"/>
    <property type="match status" value="1"/>
</dbReference>
<dbReference type="PANTHER" id="PTHR43808">
    <property type="entry name" value="ACETYLORNITHINE DEACETYLASE"/>
    <property type="match status" value="1"/>
</dbReference>
<dbReference type="InterPro" id="IPR050072">
    <property type="entry name" value="Peptidase_M20A"/>
</dbReference>
<dbReference type="GO" id="GO:0046872">
    <property type="term" value="F:metal ion binding"/>
    <property type="evidence" value="ECO:0007669"/>
    <property type="project" value="UniProtKB-KW"/>
</dbReference>
<dbReference type="SUPFAM" id="SSF55031">
    <property type="entry name" value="Bacterial exopeptidase dimerisation domain"/>
    <property type="match status" value="1"/>
</dbReference>
<evidence type="ECO:0000313" key="5">
    <source>
        <dbReference type="Proteomes" id="UP000824091"/>
    </source>
</evidence>
<evidence type="ECO:0000256" key="1">
    <source>
        <dbReference type="ARBA" id="ARBA00022723"/>
    </source>
</evidence>
<feature type="domain" description="Peptidase M20 dimerisation" evidence="3">
    <location>
        <begin position="221"/>
        <end position="326"/>
    </location>
</feature>
<reference evidence="4" key="1">
    <citation type="submission" date="2020-10" db="EMBL/GenBank/DDBJ databases">
        <authorList>
            <person name="Gilroy R."/>
        </authorList>
    </citation>
    <scope>NUCLEOTIDE SEQUENCE</scope>
    <source>
        <strain evidence="4">11300</strain>
    </source>
</reference>
<dbReference type="GO" id="GO:0006526">
    <property type="term" value="P:L-arginine biosynthetic process"/>
    <property type="evidence" value="ECO:0007669"/>
    <property type="project" value="TreeGrafter"/>
</dbReference>
<evidence type="ECO:0000313" key="4">
    <source>
        <dbReference type="EMBL" id="HIU27643.1"/>
    </source>
</evidence>
<dbReference type="Gene3D" id="3.30.70.360">
    <property type="match status" value="4"/>
</dbReference>
<dbReference type="InterPro" id="IPR002933">
    <property type="entry name" value="Peptidase_M20"/>
</dbReference>
<gene>
    <name evidence="4" type="ORF">IAD16_04640</name>
</gene>
<dbReference type="Proteomes" id="UP000824091">
    <property type="component" value="Unassembled WGS sequence"/>
</dbReference>